<dbReference type="InterPro" id="IPR006664">
    <property type="entry name" value="OMP_bac"/>
</dbReference>
<evidence type="ECO:0000256" key="6">
    <source>
        <dbReference type="SAM" id="SignalP"/>
    </source>
</evidence>
<feature type="domain" description="OmpA-like" evidence="7">
    <location>
        <begin position="298"/>
        <end position="411"/>
    </location>
</feature>
<dbReference type="Proteomes" id="UP000215539">
    <property type="component" value="Chromosome 1"/>
</dbReference>
<keyword evidence="2 4" id="KW-0472">Membrane</keyword>
<keyword evidence="3" id="KW-0998">Cell outer membrane</keyword>
<dbReference type="InterPro" id="IPR036737">
    <property type="entry name" value="OmpA-like_sf"/>
</dbReference>
<evidence type="ECO:0000313" key="8">
    <source>
        <dbReference type="EMBL" id="SNV00724.1"/>
    </source>
</evidence>
<name>A0AAX2GTU1_9FLAO</name>
<dbReference type="InterPro" id="IPR050330">
    <property type="entry name" value="Bact_OuterMem_StrucFunc"/>
</dbReference>
<dbReference type="PANTHER" id="PTHR30329:SF21">
    <property type="entry name" value="LIPOPROTEIN YIAD-RELATED"/>
    <property type="match status" value="1"/>
</dbReference>
<evidence type="ECO:0000256" key="1">
    <source>
        <dbReference type="ARBA" id="ARBA00004442"/>
    </source>
</evidence>
<dbReference type="SUPFAM" id="SSF103088">
    <property type="entry name" value="OmpA-like"/>
    <property type="match status" value="1"/>
</dbReference>
<reference evidence="8 9" key="1">
    <citation type="submission" date="2017-06" db="EMBL/GenBank/DDBJ databases">
        <authorList>
            <consortium name="Pathogen Informatics"/>
        </authorList>
    </citation>
    <scope>NUCLEOTIDE SEQUENCE [LARGE SCALE GENOMIC DNA]</scope>
    <source>
        <strain evidence="8 9">NCTC12947</strain>
    </source>
</reference>
<accession>A0AAX2GTU1</accession>
<dbReference type="CDD" id="cd07185">
    <property type="entry name" value="OmpA_C-like"/>
    <property type="match status" value="1"/>
</dbReference>
<keyword evidence="6" id="KW-0732">Signal</keyword>
<evidence type="ECO:0000313" key="9">
    <source>
        <dbReference type="Proteomes" id="UP000215539"/>
    </source>
</evidence>
<gene>
    <name evidence="8" type="primary">oprF_1</name>
    <name evidence="8" type="ORF">SAMEA44541418_00019</name>
</gene>
<dbReference type="PRINTS" id="PR01021">
    <property type="entry name" value="OMPADOMAIN"/>
</dbReference>
<evidence type="ECO:0000256" key="3">
    <source>
        <dbReference type="ARBA" id="ARBA00023237"/>
    </source>
</evidence>
<evidence type="ECO:0000259" key="7">
    <source>
        <dbReference type="PROSITE" id="PS51123"/>
    </source>
</evidence>
<organism evidence="8 9">
    <name type="scientific">Capnocytophaga haemolytica</name>
    <dbReference type="NCBI Taxonomy" id="45243"/>
    <lineage>
        <taxon>Bacteria</taxon>
        <taxon>Pseudomonadati</taxon>
        <taxon>Bacteroidota</taxon>
        <taxon>Flavobacteriia</taxon>
        <taxon>Flavobacteriales</taxon>
        <taxon>Flavobacteriaceae</taxon>
        <taxon>Capnocytophaga</taxon>
    </lineage>
</organism>
<feature type="signal peptide" evidence="6">
    <location>
        <begin position="1"/>
        <end position="31"/>
    </location>
</feature>
<proteinExistence type="predicted"/>
<dbReference type="InterPro" id="IPR006665">
    <property type="entry name" value="OmpA-like"/>
</dbReference>
<comment type="subcellular location">
    <subcellularLocation>
        <location evidence="1">Cell outer membrane</location>
    </subcellularLocation>
</comment>
<dbReference type="Gene3D" id="3.30.1330.60">
    <property type="entry name" value="OmpA-like domain"/>
    <property type="match status" value="1"/>
</dbReference>
<dbReference type="PROSITE" id="PS01068">
    <property type="entry name" value="OMPA_1"/>
    <property type="match status" value="1"/>
</dbReference>
<dbReference type="PROSITE" id="PS51123">
    <property type="entry name" value="OMPA_2"/>
    <property type="match status" value="1"/>
</dbReference>
<evidence type="ECO:0000256" key="2">
    <source>
        <dbReference type="ARBA" id="ARBA00023136"/>
    </source>
</evidence>
<dbReference type="EMBL" id="LT906449">
    <property type="protein sequence ID" value="SNV00724.1"/>
    <property type="molecule type" value="Genomic_DNA"/>
</dbReference>
<protein>
    <submittedName>
        <fullName evidence="8">Root adhesin</fullName>
    </submittedName>
</protein>
<keyword evidence="5" id="KW-0175">Coiled coil</keyword>
<feature type="coiled-coil region" evidence="5">
    <location>
        <begin position="225"/>
        <end position="266"/>
    </location>
</feature>
<dbReference type="PANTHER" id="PTHR30329">
    <property type="entry name" value="STATOR ELEMENT OF FLAGELLAR MOTOR COMPLEX"/>
    <property type="match status" value="1"/>
</dbReference>
<evidence type="ECO:0000256" key="5">
    <source>
        <dbReference type="SAM" id="Coils"/>
    </source>
</evidence>
<dbReference type="InterPro" id="IPR006690">
    <property type="entry name" value="OMPA-like_CS"/>
</dbReference>
<dbReference type="GO" id="GO:0009279">
    <property type="term" value="C:cell outer membrane"/>
    <property type="evidence" value="ECO:0007669"/>
    <property type="project" value="UniProtKB-SubCell"/>
</dbReference>
<dbReference type="AlphaFoldDB" id="A0AAX2GTU1"/>
<sequence length="411" mass="45277">MPQFYNKFYLFKEMKRTIFILASLAFIGVQAQEDKDYNKWSVDFNGGFNKPTTPMTTGYHTNDLNLWGANAGVRYMFNNRFGLRLGGGYDSFTNSDNSQKFDSSLWNVNLQGVVNVGRALNFEEWTSDLGLLLHAGGGYGQLNSDDLSSADPLGFLVVGLTPQVRISNRVTFLLDGSIYMTSKQDYAYDTKSQVSSRGFQGNHFTLTGGLSIAIGKHGRHADWAAQSQKDAIEEVAQRVSALENNVSDLKSEVANKENRMNDANGNRVPDEIESYLNDNYQSKKAVGENGEVNDSDVAADLIRKGYINAYFDFNSSQPQISSSWAVDFVAKYMKSNPSANIHISGYADELGGTNYNAALSQKRADAVKNLLVKAGIDGSRITAEGKGVDSSVDKNSPRARQLARKAVFELK</sequence>
<evidence type="ECO:0000256" key="4">
    <source>
        <dbReference type="PROSITE-ProRule" id="PRU00473"/>
    </source>
</evidence>
<feature type="chain" id="PRO_5043320679" evidence="6">
    <location>
        <begin position="32"/>
        <end position="411"/>
    </location>
</feature>
<dbReference type="Pfam" id="PF00691">
    <property type="entry name" value="OmpA"/>
    <property type="match status" value="1"/>
</dbReference>